<name>A0A6J5LF75_9CAUD</name>
<gene>
    <name evidence="1" type="ORF">UFOVP125_46</name>
</gene>
<reference evidence="1" key="1">
    <citation type="submission" date="2020-04" db="EMBL/GenBank/DDBJ databases">
        <authorList>
            <person name="Chiriac C."/>
            <person name="Salcher M."/>
            <person name="Ghai R."/>
            <person name="Kavagutti S V."/>
        </authorList>
    </citation>
    <scope>NUCLEOTIDE SEQUENCE</scope>
</reference>
<sequence length="66" mass="7335">MDNPLEFHIKAPQIDADSIFVEQYDDGVWLSIAGLQSRMYTVIPVAQATQLRDALDAILKAMEVTA</sequence>
<dbReference type="EMBL" id="LR796253">
    <property type="protein sequence ID" value="CAB4131836.1"/>
    <property type="molecule type" value="Genomic_DNA"/>
</dbReference>
<organism evidence="1">
    <name type="scientific">uncultured Caudovirales phage</name>
    <dbReference type="NCBI Taxonomy" id="2100421"/>
    <lineage>
        <taxon>Viruses</taxon>
        <taxon>Duplodnaviria</taxon>
        <taxon>Heunggongvirae</taxon>
        <taxon>Uroviricota</taxon>
        <taxon>Caudoviricetes</taxon>
        <taxon>Peduoviridae</taxon>
        <taxon>Maltschvirus</taxon>
        <taxon>Maltschvirus maltsch</taxon>
    </lineage>
</organism>
<protein>
    <submittedName>
        <fullName evidence="1">Uncharacterized protein</fullName>
    </submittedName>
</protein>
<proteinExistence type="predicted"/>
<evidence type="ECO:0000313" key="1">
    <source>
        <dbReference type="EMBL" id="CAB4131836.1"/>
    </source>
</evidence>
<accession>A0A6J5LF75</accession>